<protein>
    <submittedName>
        <fullName evidence="1">Uncharacterized protein</fullName>
    </submittedName>
</protein>
<proteinExistence type="predicted"/>
<reference evidence="1" key="1">
    <citation type="journal article" date="2014" name="Front. Microbiol.">
        <title>High frequency of phylogenetically diverse reductive dehalogenase-homologous genes in deep subseafloor sedimentary metagenomes.</title>
        <authorList>
            <person name="Kawai M."/>
            <person name="Futagami T."/>
            <person name="Toyoda A."/>
            <person name="Takaki Y."/>
            <person name="Nishi S."/>
            <person name="Hori S."/>
            <person name="Arai W."/>
            <person name="Tsubouchi T."/>
            <person name="Morono Y."/>
            <person name="Uchiyama I."/>
            <person name="Ito T."/>
            <person name="Fujiyama A."/>
            <person name="Inagaki F."/>
            <person name="Takami H."/>
        </authorList>
    </citation>
    <scope>NUCLEOTIDE SEQUENCE</scope>
    <source>
        <strain evidence="1">Expedition CK06-06</strain>
    </source>
</reference>
<comment type="caution">
    <text evidence="1">The sequence shown here is derived from an EMBL/GenBank/DDBJ whole genome shotgun (WGS) entry which is preliminary data.</text>
</comment>
<organism evidence="1">
    <name type="scientific">marine sediment metagenome</name>
    <dbReference type="NCBI Taxonomy" id="412755"/>
    <lineage>
        <taxon>unclassified sequences</taxon>
        <taxon>metagenomes</taxon>
        <taxon>ecological metagenomes</taxon>
    </lineage>
</organism>
<evidence type="ECO:0000313" key="1">
    <source>
        <dbReference type="EMBL" id="GAF71175.1"/>
    </source>
</evidence>
<gene>
    <name evidence="1" type="ORF">S01H1_00202</name>
</gene>
<dbReference type="EMBL" id="BARS01000065">
    <property type="protein sequence ID" value="GAF71175.1"/>
    <property type="molecule type" value="Genomic_DNA"/>
</dbReference>
<accession>X0T534</accession>
<dbReference type="AlphaFoldDB" id="X0T534"/>
<sequence length="181" mass="20149">MDKEKAREIARRIRDEIEDLLDEKNITIPSADREGVPGEARLYGEENSRFEEATVDLLLGQPDAKVADRDVGDASHPLRQLAIRICDEFEELLAEKNLKIPSTDRTSDPDEACLYGSEYYQLEDAIVDILVDELDANDKTAATTGGIADEARRAVEAMRRRMAMTPEGSVAEQLAESERPG</sequence>
<name>X0T534_9ZZZZ</name>